<keyword evidence="2" id="KW-1185">Reference proteome</keyword>
<organism evidence="1 2">
    <name type="scientific">Salinicoccus kekensis</name>
    <dbReference type="NCBI Taxonomy" id="714307"/>
    <lineage>
        <taxon>Bacteria</taxon>
        <taxon>Bacillati</taxon>
        <taxon>Bacillota</taxon>
        <taxon>Bacilli</taxon>
        <taxon>Bacillales</taxon>
        <taxon>Staphylococcaceae</taxon>
        <taxon>Salinicoccus</taxon>
    </lineage>
</organism>
<accession>A0A285UGU8</accession>
<proteinExistence type="predicted"/>
<dbReference type="RefSeq" id="WP_179647126.1">
    <property type="nucleotide sequence ID" value="NZ_OBQF01000002.1"/>
</dbReference>
<evidence type="ECO:0000313" key="1">
    <source>
        <dbReference type="EMBL" id="SOC41032.1"/>
    </source>
</evidence>
<dbReference type="AlphaFoldDB" id="A0A285UGU8"/>
<dbReference type="Proteomes" id="UP000219412">
    <property type="component" value="Unassembled WGS sequence"/>
</dbReference>
<dbReference type="EMBL" id="OBQF01000002">
    <property type="protein sequence ID" value="SOC41032.1"/>
    <property type="molecule type" value="Genomic_DNA"/>
</dbReference>
<name>A0A285UGU8_9STAP</name>
<protein>
    <submittedName>
        <fullName evidence="1">Uncharacterized protein</fullName>
    </submittedName>
</protein>
<reference evidence="2" key="1">
    <citation type="submission" date="2017-08" db="EMBL/GenBank/DDBJ databases">
        <authorList>
            <person name="Varghese N."/>
            <person name="Submissions S."/>
        </authorList>
    </citation>
    <scope>NUCLEOTIDE SEQUENCE [LARGE SCALE GENOMIC DNA]</scope>
    <source>
        <strain evidence="2">DSM 23173</strain>
    </source>
</reference>
<evidence type="ECO:0000313" key="2">
    <source>
        <dbReference type="Proteomes" id="UP000219412"/>
    </source>
</evidence>
<gene>
    <name evidence="1" type="ORF">SAMN05878391_1222</name>
</gene>
<sequence length="46" mass="5192">MFATDRFSADLKVQEYKNIAMNNAKLDKKKAAKKSFASRLVSIISL</sequence>